<dbReference type="EMBL" id="VZUL01000006">
    <property type="protein sequence ID" value="KAB1082239.1"/>
    <property type="molecule type" value="Genomic_DNA"/>
</dbReference>
<comment type="caution">
    <text evidence="1">The sequence shown here is derived from an EMBL/GenBank/DDBJ whole genome shotgun (WGS) entry which is preliminary data.</text>
</comment>
<dbReference type="AlphaFoldDB" id="A0A6A1TFD4"/>
<reference evidence="1 2" key="1">
    <citation type="submission" date="2019-09" db="EMBL/GenBank/DDBJ databases">
        <title>Genome sequencing of Ng87 strain.</title>
        <authorList>
            <person name="Karasev E.S."/>
            <person name="Andronov E."/>
        </authorList>
    </citation>
    <scope>NUCLEOTIDE SEQUENCE [LARGE SCALE GENOMIC DNA]</scope>
    <source>
        <strain evidence="1 2">Ng87</strain>
    </source>
</reference>
<evidence type="ECO:0000313" key="2">
    <source>
        <dbReference type="Proteomes" id="UP000386575"/>
    </source>
</evidence>
<dbReference type="NCBIfam" id="NF005679">
    <property type="entry name" value="PRK07475.1"/>
    <property type="match status" value="1"/>
</dbReference>
<dbReference type="Proteomes" id="UP000386575">
    <property type="component" value="Unassembled WGS sequence"/>
</dbReference>
<accession>A0A6A1TFD4</accession>
<proteinExistence type="predicted"/>
<protein>
    <submittedName>
        <fullName evidence="1">Aspartate/glutamate racemase family protein</fullName>
    </submittedName>
</protein>
<name>A0A6A1TFD4_NEOGA</name>
<organism evidence="1 2">
    <name type="scientific">Neorhizobium galegae</name>
    <name type="common">Rhizobium galegae</name>
    <dbReference type="NCBI Taxonomy" id="399"/>
    <lineage>
        <taxon>Bacteria</taxon>
        <taxon>Pseudomonadati</taxon>
        <taxon>Pseudomonadota</taxon>
        <taxon>Alphaproteobacteria</taxon>
        <taxon>Hyphomicrobiales</taxon>
        <taxon>Rhizobiaceae</taxon>
        <taxon>Rhizobium/Agrobacterium group</taxon>
        <taxon>Neorhizobium</taxon>
    </lineage>
</organism>
<sequence>MIMKGGFTNYGQEIGVLMLDTVFPRPKGDIGNAYSYDFPIRYKTVKGAAPSRIMGDTPDAELLSPFIEAARELEAEGVKAITTSCGFLAPFQKQIASAVNIPVFTSALLQAPVIHAMLPPGKIIGVFTERGHHLNNDHFKGVGWSMEKIPVQIQGMKPDAQFPATYIGNRRELDIEALKEEMLGMTREFMETCPNPGAILFECTNMCPFSSFVAEESGLPVFDVNTLINTFYLAKNPRKYL</sequence>
<evidence type="ECO:0000313" key="1">
    <source>
        <dbReference type="EMBL" id="KAB1082239.1"/>
    </source>
</evidence>
<gene>
    <name evidence="1" type="ORF">F4V91_33085</name>
</gene>